<organism evidence="7 8">
    <name type="scientific">Lithohypha guttulata</name>
    <dbReference type="NCBI Taxonomy" id="1690604"/>
    <lineage>
        <taxon>Eukaryota</taxon>
        <taxon>Fungi</taxon>
        <taxon>Dikarya</taxon>
        <taxon>Ascomycota</taxon>
        <taxon>Pezizomycotina</taxon>
        <taxon>Eurotiomycetes</taxon>
        <taxon>Chaetothyriomycetidae</taxon>
        <taxon>Chaetothyriales</taxon>
        <taxon>Trichomeriaceae</taxon>
        <taxon>Lithohypha</taxon>
    </lineage>
</organism>
<protein>
    <recommendedName>
        <fullName evidence="9">C6 zinc finger domain protein</fullName>
    </recommendedName>
</protein>
<evidence type="ECO:0000256" key="1">
    <source>
        <dbReference type="ARBA" id="ARBA00022723"/>
    </source>
</evidence>
<evidence type="ECO:0000256" key="5">
    <source>
        <dbReference type="ARBA" id="ARBA00023163"/>
    </source>
</evidence>
<gene>
    <name evidence="7" type="ORF">LTR24_007564</name>
</gene>
<evidence type="ECO:0000313" key="8">
    <source>
        <dbReference type="Proteomes" id="UP001345013"/>
    </source>
</evidence>
<keyword evidence="3" id="KW-0805">Transcription regulation</keyword>
<dbReference type="Proteomes" id="UP001345013">
    <property type="component" value="Unassembled WGS sequence"/>
</dbReference>
<keyword evidence="5" id="KW-0804">Transcription</keyword>
<evidence type="ECO:0000313" key="7">
    <source>
        <dbReference type="EMBL" id="KAK5084066.1"/>
    </source>
</evidence>
<accession>A0ABR0K2D5</accession>
<keyword evidence="2" id="KW-0862">Zinc</keyword>
<dbReference type="PANTHER" id="PTHR36206:SF13">
    <property type="entry name" value="TRANSCRIPTIONAL REGULATORY PROTEIN MOC3"/>
    <property type="match status" value="1"/>
</dbReference>
<keyword evidence="4" id="KW-0238">DNA-binding</keyword>
<evidence type="ECO:0000256" key="4">
    <source>
        <dbReference type="ARBA" id="ARBA00023125"/>
    </source>
</evidence>
<dbReference type="PANTHER" id="PTHR36206">
    <property type="entry name" value="ASPERCRYPTIN BIOSYNTHESIS CLUSTER-SPECIFIC TRANSCRIPTION REGULATOR ATNN-RELATED"/>
    <property type="match status" value="1"/>
</dbReference>
<comment type="caution">
    <text evidence="7">The sequence shown here is derived from an EMBL/GenBank/DDBJ whole genome shotgun (WGS) entry which is preliminary data.</text>
</comment>
<proteinExistence type="predicted"/>
<evidence type="ECO:0000256" key="2">
    <source>
        <dbReference type="ARBA" id="ARBA00022833"/>
    </source>
</evidence>
<keyword evidence="8" id="KW-1185">Reference proteome</keyword>
<dbReference type="InterPro" id="IPR052360">
    <property type="entry name" value="Transcr_Regulatory_Proteins"/>
</dbReference>
<keyword evidence="6" id="KW-0539">Nucleus</keyword>
<keyword evidence="1" id="KW-0479">Metal-binding</keyword>
<evidence type="ECO:0008006" key="9">
    <source>
        <dbReference type="Google" id="ProtNLM"/>
    </source>
</evidence>
<sequence length="531" mass="59178">MSHQPPSNIGALIKPSGRLGVNKSKTGCLTRKCIAADRICQGYTDVFVTAQLSSAEYARGRVNVLFGLQTPPRTPSPIAGDSRAVHYYQIKVANMLGGAVDPEFWTRSILQLSEAEPAIKQALVAISDLWEVQMGHDFIESAAAQRRHFEKYSKALTATAERVAQPRADTVALATCVLFLCLHCLRGDKEETHKLLRTGAAVMHKVLRELYDPSLTTQSEAAQIFLPIYERMLVLLRLFGERLPHFRSPDTLLYNNNNISTIFSCLDNLEEARGALYWLVAESHELIVNTRLYRYGAETNDLDESVLQMCVRKQSIQLTAYAAWLEAFGRLCIAGRYDSAADGHYKANLLLTHAITVAWLSTCMDRDEAAWDKYVDSFRLIIREAEKVISHNRKADIPFTFEMGVIPPLYLTVLKCRDANLRRRAISVMERAPAREGLWNRSEALRVCRRVAELEGGTGQTTPDGVAFVGARVVDARTVGTTEQGTKVTFVAKLEGHSELWKEWNEVIPVGEGAASSPRSIYTIYTQAGPV</sequence>
<evidence type="ECO:0000256" key="3">
    <source>
        <dbReference type="ARBA" id="ARBA00023015"/>
    </source>
</evidence>
<dbReference type="EMBL" id="JAVRRG010000116">
    <property type="protein sequence ID" value="KAK5084066.1"/>
    <property type="molecule type" value="Genomic_DNA"/>
</dbReference>
<evidence type="ECO:0000256" key="6">
    <source>
        <dbReference type="ARBA" id="ARBA00023242"/>
    </source>
</evidence>
<reference evidence="7 8" key="1">
    <citation type="submission" date="2023-08" db="EMBL/GenBank/DDBJ databases">
        <title>Black Yeasts Isolated from many extreme environments.</title>
        <authorList>
            <person name="Coleine C."/>
            <person name="Stajich J.E."/>
            <person name="Selbmann L."/>
        </authorList>
    </citation>
    <scope>NUCLEOTIDE SEQUENCE [LARGE SCALE GENOMIC DNA]</scope>
    <source>
        <strain evidence="7 8">CCFEE 5885</strain>
    </source>
</reference>
<name>A0ABR0K2D5_9EURO</name>